<evidence type="ECO:0000256" key="12">
    <source>
        <dbReference type="ARBA" id="ARBA00023242"/>
    </source>
</evidence>
<dbReference type="SMART" id="SM00570">
    <property type="entry name" value="AWS"/>
    <property type="match status" value="1"/>
</dbReference>
<organism evidence="19 20">
    <name type="scientific">Coprinellus micaceus</name>
    <name type="common">Glistening ink-cap mushroom</name>
    <name type="synonym">Coprinus micaceus</name>
    <dbReference type="NCBI Taxonomy" id="71717"/>
    <lineage>
        <taxon>Eukaryota</taxon>
        <taxon>Fungi</taxon>
        <taxon>Dikarya</taxon>
        <taxon>Basidiomycota</taxon>
        <taxon>Agaricomycotina</taxon>
        <taxon>Agaricomycetes</taxon>
        <taxon>Agaricomycetidae</taxon>
        <taxon>Agaricales</taxon>
        <taxon>Agaricineae</taxon>
        <taxon>Psathyrellaceae</taxon>
        <taxon>Coprinellus</taxon>
    </lineage>
</organism>
<protein>
    <recommendedName>
        <fullName evidence="4">Histone-lysine N-methyltransferase, H3 lysine-36 specific</fullName>
        <ecNumber evidence="3">2.1.1.359</ecNumber>
    </recommendedName>
    <alternativeName>
        <fullName evidence="13">SET domain-containing protein 2</fullName>
    </alternativeName>
</protein>
<comment type="catalytic activity">
    <reaction evidence="14">
        <text>L-lysyl(36)-[histone H3] + 3 S-adenosyl-L-methionine = N(6),N(6),N(6)-trimethyl-L-lysyl(36)-[histone H3] + 3 S-adenosyl-L-homocysteine + 3 H(+)</text>
        <dbReference type="Rhea" id="RHEA:60324"/>
        <dbReference type="Rhea" id="RHEA-COMP:9785"/>
        <dbReference type="Rhea" id="RHEA-COMP:15536"/>
        <dbReference type="ChEBI" id="CHEBI:15378"/>
        <dbReference type="ChEBI" id="CHEBI:29969"/>
        <dbReference type="ChEBI" id="CHEBI:57856"/>
        <dbReference type="ChEBI" id="CHEBI:59789"/>
        <dbReference type="ChEBI" id="CHEBI:61961"/>
        <dbReference type="EC" id="2.1.1.359"/>
    </reaction>
</comment>
<feature type="region of interest" description="Disordered" evidence="15">
    <location>
        <begin position="621"/>
        <end position="673"/>
    </location>
</feature>
<dbReference type="PANTHER" id="PTHR22884">
    <property type="entry name" value="SET DOMAIN PROTEINS"/>
    <property type="match status" value="1"/>
</dbReference>
<keyword evidence="6" id="KW-0678">Repressor</keyword>
<dbReference type="InterPro" id="IPR003616">
    <property type="entry name" value="Post-SET_dom"/>
</dbReference>
<evidence type="ECO:0000256" key="4">
    <source>
        <dbReference type="ARBA" id="ARBA00018028"/>
    </source>
</evidence>
<dbReference type="Pfam" id="PF17907">
    <property type="entry name" value="AWS"/>
    <property type="match status" value="1"/>
</dbReference>
<feature type="compositionally biased region" description="Acidic residues" evidence="15">
    <location>
        <begin position="816"/>
        <end position="841"/>
    </location>
</feature>
<proteinExistence type="predicted"/>
<dbReference type="PROSITE" id="PS50868">
    <property type="entry name" value="POST_SET"/>
    <property type="match status" value="1"/>
</dbReference>
<dbReference type="Pfam" id="PF08236">
    <property type="entry name" value="SRI"/>
    <property type="match status" value="1"/>
</dbReference>
<dbReference type="SUPFAM" id="SSF82199">
    <property type="entry name" value="SET domain"/>
    <property type="match status" value="1"/>
</dbReference>
<accession>A0A4Y7T8E3</accession>
<feature type="region of interest" description="Disordered" evidence="15">
    <location>
        <begin position="1"/>
        <end position="100"/>
    </location>
</feature>
<feature type="domain" description="SET" evidence="16">
    <location>
        <begin position="199"/>
        <end position="316"/>
    </location>
</feature>
<dbReference type="InterPro" id="IPR001214">
    <property type="entry name" value="SET_dom"/>
</dbReference>
<keyword evidence="20" id="KW-1185">Reference proteome</keyword>
<dbReference type="InterPro" id="IPR006560">
    <property type="entry name" value="AWS_dom"/>
</dbReference>
<dbReference type="GO" id="GO:0005694">
    <property type="term" value="C:chromosome"/>
    <property type="evidence" value="ECO:0007669"/>
    <property type="project" value="UniProtKB-SubCell"/>
</dbReference>
<dbReference type="AlphaFoldDB" id="A0A4Y7T8E3"/>
<feature type="region of interest" description="Disordered" evidence="15">
    <location>
        <begin position="757"/>
        <end position="902"/>
    </location>
</feature>
<dbReference type="Proteomes" id="UP000298030">
    <property type="component" value="Unassembled WGS sequence"/>
</dbReference>
<dbReference type="EC" id="2.1.1.359" evidence="3"/>
<evidence type="ECO:0000256" key="9">
    <source>
        <dbReference type="ARBA" id="ARBA00022691"/>
    </source>
</evidence>
<dbReference type="GO" id="GO:0140955">
    <property type="term" value="F:histone H3K36 trimethyltransferase activity"/>
    <property type="evidence" value="ECO:0007669"/>
    <property type="project" value="UniProtKB-EC"/>
</dbReference>
<dbReference type="SMART" id="SM00508">
    <property type="entry name" value="PostSET"/>
    <property type="match status" value="1"/>
</dbReference>
<evidence type="ECO:0000256" key="3">
    <source>
        <dbReference type="ARBA" id="ARBA00012178"/>
    </source>
</evidence>
<gene>
    <name evidence="19" type="ORF">FA13DRAFT_1814624</name>
</gene>
<name>A0A4Y7T8E3_COPMI</name>
<dbReference type="GO" id="GO:0032259">
    <property type="term" value="P:methylation"/>
    <property type="evidence" value="ECO:0007669"/>
    <property type="project" value="UniProtKB-KW"/>
</dbReference>
<dbReference type="PROSITE" id="PS51215">
    <property type="entry name" value="AWS"/>
    <property type="match status" value="1"/>
</dbReference>
<dbReference type="GO" id="GO:0006355">
    <property type="term" value="P:regulation of DNA-templated transcription"/>
    <property type="evidence" value="ECO:0007669"/>
    <property type="project" value="InterPro"/>
</dbReference>
<feature type="compositionally biased region" description="Polar residues" evidence="15">
    <location>
        <begin position="781"/>
        <end position="797"/>
    </location>
</feature>
<keyword evidence="12" id="KW-0539">Nucleus</keyword>
<reference evidence="19 20" key="1">
    <citation type="journal article" date="2019" name="Nat. Ecol. Evol.">
        <title>Megaphylogeny resolves global patterns of mushroom evolution.</title>
        <authorList>
            <person name="Varga T."/>
            <person name="Krizsan K."/>
            <person name="Foldi C."/>
            <person name="Dima B."/>
            <person name="Sanchez-Garcia M."/>
            <person name="Sanchez-Ramirez S."/>
            <person name="Szollosi G.J."/>
            <person name="Szarkandi J.G."/>
            <person name="Papp V."/>
            <person name="Albert L."/>
            <person name="Andreopoulos W."/>
            <person name="Angelini C."/>
            <person name="Antonin V."/>
            <person name="Barry K.W."/>
            <person name="Bougher N.L."/>
            <person name="Buchanan P."/>
            <person name="Buyck B."/>
            <person name="Bense V."/>
            <person name="Catcheside P."/>
            <person name="Chovatia M."/>
            <person name="Cooper J."/>
            <person name="Damon W."/>
            <person name="Desjardin D."/>
            <person name="Finy P."/>
            <person name="Geml J."/>
            <person name="Haridas S."/>
            <person name="Hughes K."/>
            <person name="Justo A."/>
            <person name="Karasinski D."/>
            <person name="Kautmanova I."/>
            <person name="Kiss B."/>
            <person name="Kocsube S."/>
            <person name="Kotiranta H."/>
            <person name="LaButti K.M."/>
            <person name="Lechner B.E."/>
            <person name="Liimatainen K."/>
            <person name="Lipzen A."/>
            <person name="Lukacs Z."/>
            <person name="Mihaltcheva S."/>
            <person name="Morgado L.N."/>
            <person name="Niskanen T."/>
            <person name="Noordeloos M.E."/>
            <person name="Ohm R.A."/>
            <person name="Ortiz-Santana B."/>
            <person name="Ovrebo C."/>
            <person name="Racz N."/>
            <person name="Riley R."/>
            <person name="Savchenko A."/>
            <person name="Shiryaev A."/>
            <person name="Soop K."/>
            <person name="Spirin V."/>
            <person name="Szebenyi C."/>
            <person name="Tomsovsky M."/>
            <person name="Tulloss R.E."/>
            <person name="Uehling J."/>
            <person name="Grigoriev I.V."/>
            <person name="Vagvolgyi C."/>
            <person name="Papp T."/>
            <person name="Martin F.M."/>
            <person name="Miettinen O."/>
            <person name="Hibbett D.S."/>
            <person name="Nagy L.G."/>
        </authorList>
    </citation>
    <scope>NUCLEOTIDE SEQUENCE [LARGE SCALE GENOMIC DNA]</scope>
    <source>
        <strain evidence="19 20">FP101781</strain>
    </source>
</reference>
<feature type="compositionally biased region" description="Low complexity" evidence="15">
    <location>
        <begin position="63"/>
        <end position="93"/>
    </location>
</feature>
<feature type="compositionally biased region" description="Basic and acidic residues" evidence="15">
    <location>
        <begin position="27"/>
        <end position="37"/>
    </location>
</feature>
<comment type="subcellular location">
    <subcellularLocation>
        <location evidence="2">Chromosome</location>
    </subcellularLocation>
    <subcellularLocation>
        <location evidence="1">Nucleus</location>
    </subcellularLocation>
</comment>
<dbReference type="STRING" id="71717.A0A4Y7T8E3"/>
<evidence type="ECO:0000256" key="10">
    <source>
        <dbReference type="ARBA" id="ARBA00023015"/>
    </source>
</evidence>
<dbReference type="InterPro" id="IPR025788">
    <property type="entry name" value="Set2_fungi"/>
</dbReference>
<evidence type="ECO:0000256" key="14">
    <source>
        <dbReference type="ARBA" id="ARBA00047545"/>
    </source>
</evidence>
<keyword evidence="5" id="KW-0158">Chromosome</keyword>
<feature type="domain" description="AWS" evidence="18">
    <location>
        <begin position="142"/>
        <end position="197"/>
    </location>
</feature>
<feature type="domain" description="Post-SET" evidence="17">
    <location>
        <begin position="323"/>
        <end position="339"/>
    </location>
</feature>
<feature type="compositionally biased region" description="Basic and acidic residues" evidence="15">
    <location>
        <begin position="621"/>
        <end position="657"/>
    </location>
</feature>
<evidence type="ECO:0000256" key="2">
    <source>
        <dbReference type="ARBA" id="ARBA00004286"/>
    </source>
</evidence>
<evidence type="ECO:0000259" key="17">
    <source>
        <dbReference type="PROSITE" id="PS50868"/>
    </source>
</evidence>
<dbReference type="PROSITE" id="PS50280">
    <property type="entry name" value="SET"/>
    <property type="match status" value="1"/>
</dbReference>
<evidence type="ECO:0000256" key="5">
    <source>
        <dbReference type="ARBA" id="ARBA00022454"/>
    </source>
</evidence>
<evidence type="ECO:0000256" key="13">
    <source>
        <dbReference type="ARBA" id="ARBA00030091"/>
    </source>
</evidence>
<dbReference type="InterPro" id="IPR013257">
    <property type="entry name" value="SRI"/>
</dbReference>
<dbReference type="Gene3D" id="1.10.1740.100">
    <property type="entry name" value="Set2, Rpb1 interacting domain"/>
    <property type="match status" value="1"/>
</dbReference>
<comment type="caution">
    <text evidence="19">The sequence shown here is derived from an EMBL/GenBank/DDBJ whole genome shotgun (WGS) entry which is preliminary data.</text>
</comment>
<dbReference type="InterPro" id="IPR044437">
    <property type="entry name" value="SETD2/Set2_SET"/>
</dbReference>
<evidence type="ECO:0000259" key="18">
    <source>
        <dbReference type="PROSITE" id="PS51215"/>
    </source>
</evidence>
<dbReference type="EMBL" id="QPFP01000023">
    <property type="protein sequence ID" value="TEB30415.1"/>
    <property type="molecule type" value="Genomic_DNA"/>
</dbReference>
<dbReference type="Pfam" id="PF00856">
    <property type="entry name" value="SET"/>
    <property type="match status" value="1"/>
</dbReference>
<dbReference type="GO" id="GO:0005634">
    <property type="term" value="C:nucleus"/>
    <property type="evidence" value="ECO:0007669"/>
    <property type="project" value="UniProtKB-SubCell"/>
</dbReference>
<evidence type="ECO:0000256" key="11">
    <source>
        <dbReference type="ARBA" id="ARBA00023163"/>
    </source>
</evidence>
<evidence type="ECO:0000256" key="1">
    <source>
        <dbReference type="ARBA" id="ARBA00004123"/>
    </source>
</evidence>
<keyword evidence="7" id="KW-0489">Methyltransferase</keyword>
<evidence type="ECO:0000256" key="6">
    <source>
        <dbReference type="ARBA" id="ARBA00022491"/>
    </source>
</evidence>
<dbReference type="InterPro" id="IPR038190">
    <property type="entry name" value="SRI_sf"/>
</dbReference>
<dbReference type="OrthoDB" id="422362at2759"/>
<sequence length="902" mass="101302">MVKKEEASPFNEPFTTGSPGEPMSVDVKVESDIKSESVAELAQESMALDGVQEPRRSLRTKKSTSSSPPLDEGANSKKPSTSPATTPSTTPAPQTNTRKPSALQVQLIPDLPIAREDALKTFNEIQANNYQNKSIGKSKEMFESMTCDCVYEHGLNDPDDACGPYSNCINRLTQVECLADDCRCSHHCQNQRFQGRQYANIEIVLTELKGYGLRAEESIPKDAFIYEYVGDVVSPPAFKKRMRDYALEGIQHFYFMMLQKDEFIDATKSGGIGRFANHSCNPNCYVAKWTVGDHVRMGIFSKRDIERHEELTFNYNVDRYGHQAQTCYCGEPNCVGFIGGKTQSDFVTMDDLYLDALGITDEDDVAELKGSKKKKGKKIDDVDFMPVAKPVVEQEVPKLIQAIRQTQSKKVMMNLLNRLRITEDQPALIQLMRLRGYSVMKIVLDEYAENLPISELVLQCLKRWPLLNRNKVYDSTINVSVEALLGKHESESFKALAQELLDHWSSLPLYKRIAKVAYNPVTMPAAPTTDAEQQIPDEEERERKDAERWEQLRLAAKKQSRPGWLHDDRPLKKARLEEAERFSLILLQRRAAVKHVEKRTKEKQSVKEIIAKAEADAKAEEERKAAEATEAAAKAKERQERIEKWEKKKAEKAEKEDKKKKKAPALSAEEKEKLKEKRLLKLIGAVVVKCMTKYAKGLSKEMFKKYAKELTGLIAEKEKKSSSYKDDKLESLSDEKVAKIKKFSKDFITKLLRKLGDKGLLNSGNGRGSSNGSHRPSSSSMTPTNATASSSTHTPNSAEGVGDISVGGEMSMSVEEAMDMDPDSDHDDELDAEGELDDEHPDQETFTTAGDYATDKLLYPMQPLPVEHDDDGMNFAGGGGMYLDPSESAWQETVDPRRRPTD</sequence>
<evidence type="ECO:0000313" key="19">
    <source>
        <dbReference type="EMBL" id="TEB30415.1"/>
    </source>
</evidence>
<dbReference type="PROSITE" id="PS51568">
    <property type="entry name" value="SAM_MT43_SET2_1"/>
    <property type="match status" value="1"/>
</dbReference>
<dbReference type="Gene3D" id="2.170.270.10">
    <property type="entry name" value="SET domain"/>
    <property type="match status" value="1"/>
</dbReference>
<dbReference type="SMART" id="SM00317">
    <property type="entry name" value="SET"/>
    <property type="match status" value="1"/>
</dbReference>
<keyword evidence="8" id="KW-0808">Transferase</keyword>
<evidence type="ECO:0000256" key="7">
    <source>
        <dbReference type="ARBA" id="ARBA00022603"/>
    </source>
</evidence>
<evidence type="ECO:0000313" key="20">
    <source>
        <dbReference type="Proteomes" id="UP000298030"/>
    </source>
</evidence>
<dbReference type="InterPro" id="IPR046341">
    <property type="entry name" value="SET_dom_sf"/>
</dbReference>
<evidence type="ECO:0000256" key="8">
    <source>
        <dbReference type="ARBA" id="ARBA00022679"/>
    </source>
</evidence>
<keyword evidence="9" id="KW-0949">S-adenosyl-L-methionine</keyword>
<feature type="compositionally biased region" description="Low complexity" evidence="15">
    <location>
        <begin position="758"/>
        <end position="780"/>
    </location>
</feature>
<keyword evidence="10" id="KW-0805">Transcription regulation</keyword>
<keyword evidence="11" id="KW-0804">Transcription</keyword>
<feature type="region of interest" description="Disordered" evidence="15">
    <location>
        <begin position="524"/>
        <end position="545"/>
    </location>
</feature>
<evidence type="ECO:0000256" key="15">
    <source>
        <dbReference type="SAM" id="MobiDB-lite"/>
    </source>
</evidence>
<evidence type="ECO:0000259" key="16">
    <source>
        <dbReference type="PROSITE" id="PS50280"/>
    </source>
</evidence>
<dbReference type="CDD" id="cd19172">
    <property type="entry name" value="SET_SETD2"/>
    <property type="match status" value="1"/>
</dbReference>
<dbReference type="InterPro" id="IPR050777">
    <property type="entry name" value="SET2_Histone-Lys_MeTrsfase"/>
</dbReference>